<feature type="region of interest" description="Disordered" evidence="1">
    <location>
        <begin position="1"/>
        <end position="24"/>
    </location>
</feature>
<name>A0A0E9PGS4_ANGAN</name>
<dbReference type="AlphaFoldDB" id="A0A0E9PGS4"/>
<evidence type="ECO:0000256" key="1">
    <source>
        <dbReference type="SAM" id="MobiDB-lite"/>
    </source>
</evidence>
<reference evidence="2" key="2">
    <citation type="journal article" date="2015" name="Fish Shellfish Immunol.">
        <title>Early steps in the European eel (Anguilla anguilla)-Vibrio vulnificus interaction in the gills: Role of the RtxA13 toxin.</title>
        <authorList>
            <person name="Callol A."/>
            <person name="Pajuelo D."/>
            <person name="Ebbesson L."/>
            <person name="Teles M."/>
            <person name="MacKenzie S."/>
            <person name="Amaro C."/>
        </authorList>
    </citation>
    <scope>NUCLEOTIDE SEQUENCE</scope>
</reference>
<proteinExistence type="predicted"/>
<evidence type="ECO:0000313" key="2">
    <source>
        <dbReference type="EMBL" id="JAH03806.1"/>
    </source>
</evidence>
<dbReference type="EMBL" id="GBXM01104771">
    <property type="protein sequence ID" value="JAH03806.1"/>
    <property type="molecule type" value="Transcribed_RNA"/>
</dbReference>
<organism evidence="2">
    <name type="scientific">Anguilla anguilla</name>
    <name type="common">European freshwater eel</name>
    <name type="synonym">Muraena anguilla</name>
    <dbReference type="NCBI Taxonomy" id="7936"/>
    <lineage>
        <taxon>Eukaryota</taxon>
        <taxon>Metazoa</taxon>
        <taxon>Chordata</taxon>
        <taxon>Craniata</taxon>
        <taxon>Vertebrata</taxon>
        <taxon>Euteleostomi</taxon>
        <taxon>Actinopterygii</taxon>
        <taxon>Neopterygii</taxon>
        <taxon>Teleostei</taxon>
        <taxon>Anguilliformes</taxon>
        <taxon>Anguillidae</taxon>
        <taxon>Anguilla</taxon>
    </lineage>
</organism>
<protein>
    <submittedName>
        <fullName evidence="2">Uncharacterized protein</fullName>
    </submittedName>
</protein>
<sequence length="67" mass="7533">MAKEESLVSHWAGCHRNPQPAQHTPLLSFRTVLPNRDNSSGENRERLTAHTEAQTCLSVLLHLYGPE</sequence>
<accession>A0A0E9PGS4</accession>
<reference evidence="2" key="1">
    <citation type="submission" date="2014-11" db="EMBL/GenBank/DDBJ databases">
        <authorList>
            <person name="Amaro Gonzalez C."/>
        </authorList>
    </citation>
    <scope>NUCLEOTIDE SEQUENCE</scope>
</reference>